<dbReference type="Proteomes" id="UP000236959">
    <property type="component" value="Unassembled WGS sequence"/>
</dbReference>
<dbReference type="OrthoDB" id="3197351at2"/>
<evidence type="ECO:0000313" key="1">
    <source>
        <dbReference type="EMBL" id="POF34109.1"/>
    </source>
</evidence>
<keyword evidence="2" id="KW-1185">Reference proteome</keyword>
<name>A0A2S3V368_9HYPH</name>
<dbReference type="EMBL" id="PPCN01000001">
    <property type="protein sequence ID" value="POF34109.1"/>
    <property type="molecule type" value="Genomic_DNA"/>
</dbReference>
<reference evidence="1 2" key="1">
    <citation type="submission" date="2018-01" db="EMBL/GenBank/DDBJ databases">
        <title>Genomic Encyclopedia of Archaeal and Bacterial Type Strains, Phase II (KMG-II): from individual species to whole genera.</title>
        <authorList>
            <person name="Goeker M."/>
        </authorList>
    </citation>
    <scope>NUCLEOTIDE SEQUENCE [LARGE SCALE GENOMIC DNA]</scope>
    <source>
        <strain evidence="1 2">DSM 17023</strain>
    </source>
</reference>
<proteinExistence type="predicted"/>
<gene>
    <name evidence="1" type="ORF">CLV41_101560</name>
</gene>
<evidence type="ECO:0000313" key="2">
    <source>
        <dbReference type="Proteomes" id="UP000236959"/>
    </source>
</evidence>
<sequence length="224" mass="24470">MQAVTATHKLSVLMGDIVGSEQMDRGKLHSVFNEEIGRANETFRPDLVSPLTITLGDEFQGLVRTSAQAFKIANMLRLDLLIRGVPCRFVIGQADIETPVNPKKAWNMLGAGLSAARDRLDDKKDEGAYRFSLLGAPDDAKAAALQALLDALGAALSDMEAGWSATQLRTIALWVRYGGNADQVAKFRNVTNRSVYYALEAAGWETYIKRRDALHAYLATCLAP</sequence>
<comment type="caution">
    <text evidence="1">The sequence shown here is derived from an EMBL/GenBank/DDBJ whole genome shotgun (WGS) entry which is preliminary data.</text>
</comment>
<protein>
    <submittedName>
        <fullName evidence="1">SatD family protein</fullName>
    </submittedName>
</protein>
<dbReference type="AlphaFoldDB" id="A0A2S3V368"/>
<dbReference type="Pfam" id="PF16264">
    <property type="entry name" value="SatD"/>
    <property type="match status" value="1"/>
</dbReference>
<dbReference type="InterPro" id="IPR032580">
    <property type="entry name" value="SatD"/>
</dbReference>
<organism evidence="1 2">
    <name type="scientific">Roseibium marinum</name>
    <dbReference type="NCBI Taxonomy" id="281252"/>
    <lineage>
        <taxon>Bacteria</taxon>
        <taxon>Pseudomonadati</taxon>
        <taxon>Pseudomonadota</taxon>
        <taxon>Alphaproteobacteria</taxon>
        <taxon>Hyphomicrobiales</taxon>
        <taxon>Stappiaceae</taxon>
        <taxon>Roseibium</taxon>
    </lineage>
</organism>
<accession>A0A2S3V368</accession>